<evidence type="ECO:0000313" key="1">
    <source>
        <dbReference type="EMBL" id="MBK0378204.1"/>
    </source>
</evidence>
<accession>A0A934ULD0</accession>
<dbReference type="Proteomes" id="UP000613193">
    <property type="component" value="Unassembled WGS sequence"/>
</dbReference>
<proteinExistence type="predicted"/>
<evidence type="ECO:0008006" key="3">
    <source>
        <dbReference type="Google" id="ProtNLM"/>
    </source>
</evidence>
<sequence>MSLIQLNKFGTLHNGSDIIFCKTELLKSEFKKIAEIKNNVILISGNSDDPVDIQLSSKMPENILHWYCQNNEVFNDRLTSIPIGLENTFTNKRTGHGVAWPHAREKIKLLNDVIKVQQTFKPNKLVYANFNVITNKSHRLPIADLCKKNTFITWHEPLLKYSEFIKQVLNHEATICPAGNGIDTHRLYEVLYCDRVAITIKTGNYAIYNSLYEKLPIVILNNIEDLYNKDKISQLINDARIKKKSMNLLDFNYWEKLILESSSNIVKKPTIQFKVKQLITDIFRWR</sequence>
<dbReference type="EMBL" id="JAEHFW010000001">
    <property type="protein sequence ID" value="MBK0378204.1"/>
    <property type="molecule type" value="Genomic_DNA"/>
</dbReference>
<dbReference type="AlphaFoldDB" id="A0A934ULD0"/>
<gene>
    <name evidence="1" type="ORF">I5M19_02740</name>
</gene>
<keyword evidence="2" id="KW-1185">Reference proteome</keyword>
<protein>
    <recommendedName>
        <fullName evidence="3">Exostosin family protein</fullName>
    </recommendedName>
</protein>
<evidence type="ECO:0000313" key="2">
    <source>
        <dbReference type="Proteomes" id="UP000613193"/>
    </source>
</evidence>
<dbReference type="RefSeq" id="WP_200063775.1">
    <property type="nucleotide sequence ID" value="NZ_JAEHFW010000001.1"/>
</dbReference>
<reference evidence="1" key="1">
    <citation type="submission" date="2020-12" db="EMBL/GenBank/DDBJ databases">
        <title>Bacterial novel species Mucilaginibacter sp. SD-g isolated from soil.</title>
        <authorList>
            <person name="Jung H.-Y."/>
        </authorList>
    </citation>
    <scope>NUCLEOTIDE SEQUENCE</scope>
    <source>
        <strain evidence="1">SD-g</strain>
    </source>
</reference>
<organism evidence="1 2">
    <name type="scientific">Mucilaginibacter segetis</name>
    <dbReference type="NCBI Taxonomy" id="2793071"/>
    <lineage>
        <taxon>Bacteria</taxon>
        <taxon>Pseudomonadati</taxon>
        <taxon>Bacteroidota</taxon>
        <taxon>Sphingobacteriia</taxon>
        <taxon>Sphingobacteriales</taxon>
        <taxon>Sphingobacteriaceae</taxon>
        <taxon>Mucilaginibacter</taxon>
    </lineage>
</organism>
<name>A0A934ULD0_9SPHI</name>
<comment type="caution">
    <text evidence="1">The sequence shown here is derived from an EMBL/GenBank/DDBJ whole genome shotgun (WGS) entry which is preliminary data.</text>
</comment>